<feature type="compositionally biased region" description="Low complexity" evidence="1">
    <location>
        <begin position="11"/>
        <end position="20"/>
    </location>
</feature>
<name>A0ABD3UEA7_SINWO</name>
<feature type="region of interest" description="Disordered" evidence="1">
    <location>
        <begin position="1"/>
        <end position="53"/>
    </location>
</feature>
<proteinExistence type="predicted"/>
<accession>A0ABD3UEA7</accession>
<dbReference type="EMBL" id="JBJQND010000016">
    <property type="protein sequence ID" value="KAL3847126.1"/>
    <property type="molecule type" value="Genomic_DNA"/>
</dbReference>
<dbReference type="Proteomes" id="UP001634394">
    <property type="component" value="Unassembled WGS sequence"/>
</dbReference>
<feature type="compositionally biased region" description="Basic residues" evidence="1">
    <location>
        <begin position="1"/>
        <end position="10"/>
    </location>
</feature>
<evidence type="ECO:0000313" key="3">
    <source>
        <dbReference type="Proteomes" id="UP001634394"/>
    </source>
</evidence>
<sequence>TTTVKRKKTPTPKSATTTVKGKMTPTPKPATTTVKRRKTQTPKSTTTTSSTPSCKDANMCKHVYVMYKHKKRFCSHLGEVCCETCK</sequence>
<feature type="non-terminal residue" evidence="2">
    <location>
        <position position="1"/>
    </location>
</feature>
<evidence type="ECO:0000256" key="1">
    <source>
        <dbReference type="SAM" id="MobiDB-lite"/>
    </source>
</evidence>
<organism evidence="2 3">
    <name type="scientific">Sinanodonta woodiana</name>
    <name type="common">Chinese pond mussel</name>
    <name type="synonym">Anodonta woodiana</name>
    <dbReference type="NCBI Taxonomy" id="1069815"/>
    <lineage>
        <taxon>Eukaryota</taxon>
        <taxon>Metazoa</taxon>
        <taxon>Spiralia</taxon>
        <taxon>Lophotrochozoa</taxon>
        <taxon>Mollusca</taxon>
        <taxon>Bivalvia</taxon>
        <taxon>Autobranchia</taxon>
        <taxon>Heteroconchia</taxon>
        <taxon>Palaeoheterodonta</taxon>
        <taxon>Unionida</taxon>
        <taxon>Unionoidea</taxon>
        <taxon>Unionidae</taxon>
        <taxon>Unioninae</taxon>
        <taxon>Sinanodonta</taxon>
    </lineage>
</organism>
<comment type="caution">
    <text evidence="2">The sequence shown here is derived from an EMBL/GenBank/DDBJ whole genome shotgun (WGS) entry which is preliminary data.</text>
</comment>
<protein>
    <submittedName>
        <fullName evidence="2">Uncharacterized protein</fullName>
    </submittedName>
</protein>
<feature type="compositionally biased region" description="Low complexity" evidence="1">
    <location>
        <begin position="41"/>
        <end position="53"/>
    </location>
</feature>
<keyword evidence="3" id="KW-1185">Reference proteome</keyword>
<evidence type="ECO:0000313" key="2">
    <source>
        <dbReference type="EMBL" id="KAL3847126.1"/>
    </source>
</evidence>
<dbReference type="AlphaFoldDB" id="A0ABD3UEA7"/>
<gene>
    <name evidence="2" type="ORF">ACJMK2_018056</name>
</gene>
<feature type="non-terminal residue" evidence="2">
    <location>
        <position position="86"/>
    </location>
</feature>
<reference evidence="2 3" key="1">
    <citation type="submission" date="2024-11" db="EMBL/GenBank/DDBJ databases">
        <title>Chromosome-level genome assembly of the freshwater bivalve Anodonta woodiana.</title>
        <authorList>
            <person name="Chen X."/>
        </authorList>
    </citation>
    <scope>NUCLEOTIDE SEQUENCE [LARGE SCALE GENOMIC DNA]</scope>
    <source>
        <strain evidence="2">MN2024</strain>
        <tissue evidence="2">Gills</tissue>
    </source>
</reference>